<feature type="transmembrane region" description="Helical" evidence="1">
    <location>
        <begin position="191"/>
        <end position="214"/>
    </location>
</feature>
<keyword evidence="1" id="KW-1133">Transmembrane helix</keyword>
<evidence type="ECO:0000256" key="1">
    <source>
        <dbReference type="SAM" id="Phobius"/>
    </source>
</evidence>
<dbReference type="PANTHER" id="PTHR35342:SF5">
    <property type="entry name" value="TRICARBOXYLIC TRANSPORT PROTEIN"/>
    <property type="match status" value="1"/>
</dbReference>
<organism evidence="3 4">
    <name type="scientific">Litorisediminicola beolgyonensis</name>
    <dbReference type="NCBI Taxonomy" id="1173614"/>
    <lineage>
        <taxon>Bacteria</taxon>
        <taxon>Pseudomonadati</taxon>
        <taxon>Pseudomonadota</taxon>
        <taxon>Alphaproteobacteria</taxon>
        <taxon>Rhodobacterales</taxon>
        <taxon>Paracoccaceae</taxon>
        <taxon>Litorisediminicola</taxon>
    </lineage>
</organism>
<keyword evidence="1" id="KW-0472">Membrane</keyword>
<dbReference type="PANTHER" id="PTHR35342">
    <property type="entry name" value="TRICARBOXYLIC TRANSPORT PROTEIN"/>
    <property type="match status" value="1"/>
</dbReference>
<comment type="caution">
    <text evidence="3">The sequence shown here is derived from an EMBL/GenBank/DDBJ whole genome shotgun (WGS) entry which is preliminary data.</text>
</comment>
<feature type="transmembrane region" description="Helical" evidence="1">
    <location>
        <begin position="358"/>
        <end position="380"/>
    </location>
</feature>
<dbReference type="EMBL" id="JBHTMU010000019">
    <property type="protein sequence ID" value="MFD1343130.1"/>
    <property type="molecule type" value="Genomic_DNA"/>
</dbReference>
<dbReference type="Proteomes" id="UP001597135">
    <property type="component" value="Unassembled WGS sequence"/>
</dbReference>
<feature type="transmembrane region" description="Helical" evidence="1">
    <location>
        <begin position="51"/>
        <end position="72"/>
    </location>
</feature>
<proteinExistence type="predicted"/>
<feature type="transmembrane region" description="Helical" evidence="1">
    <location>
        <begin position="434"/>
        <end position="452"/>
    </location>
</feature>
<evidence type="ECO:0000259" key="2">
    <source>
        <dbReference type="Pfam" id="PF01970"/>
    </source>
</evidence>
<dbReference type="InterPro" id="IPR002823">
    <property type="entry name" value="DUF112_TM"/>
</dbReference>
<evidence type="ECO:0000313" key="3">
    <source>
        <dbReference type="EMBL" id="MFD1343130.1"/>
    </source>
</evidence>
<feature type="transmembrane region" description="Helical" evidence="1">
    <location>
        <begin position="472"/>
        <end position="492"/>
    </location>
</feature>
<keyword evidence="4" id="KW-1185">Reference proteome</keyword>
<evidence type="ECO:0000313" key="4">
    <source>
        <dbReference type="Proteomes" id="UP001597135"/>
    </source>
</evidence>
<protein>
    <submittedName>
        <fullName evidence="3">Tripartite tricarboxylate transporter permease</fullName>
    </submittedName>
</protein>
<feature type="transmembrane region" description="Helical" evidence="1">
    <location>
        <begin position="411"/>
        <end position="427"/>
    </location>
</feature>
<keyword evidence="1" id="KW-0812">Transmembrane</keyword>
<name>A0ABW3ZIY6_9RHOB</name>
<feature type="transmembrane region" description="Helical" evidence="1">
    <location>
        <begin position="12"/>
        <end position="31"/>
    </location>
</feature>
<gene>
    <name evidence="3" type="ORF">ACFQ4E_11925</name>
</gene>
<sequence length="500" mass="51784">MLGHLSDALPLLMSWDLFLVMLGCSVFGLFVGSVPGLSATMATAMLVPITFFMDPVPAIAAIVTTAAMAIFASDIPAALVRIPGTAASAAYIDDLNALTRAGKVGRALGISVTASAIGGIFGSLVLMVAAPQLALVSLNFTSFEYFWLALLGLSAAVMLGTGSIVKSLMSLLFGLLIASVGMDTTSGYPRFTFGVTSLLGGVAFVPALIGMFAVPELIRTFVNREAVPPVAPIGNPARMFRGMGALLWKTKTGLFRGSVIGTTIGILPGAGSDIGSWISYAVSKRFSKKPETYGKGSEEGLVEACAANNSALSGAYVPAMVFGIPGDSITAIVIGVLYVKGLNPGPMIFLTSGDKIMAIFLVFLIANLMIVPLGLLAVALASQVLRVSKLTLAPLILAFCIVGAYSIDSSASGIVIMLVLGVFAYLMEENGFPVAPAILGIVMGLLVERNFVTSLIKSDGLLLGFVERPIAAGLALLVLVVWTAPVIVWAAGRRKKKALA</sequence>
<dbReference type="Pfam" id="PF01970">
    <property type="entry name" value="TctA"/>
    <property type="match status" value="1"/>
</dbReference>
<feature type="domain" description="DUF112" evidence="2">
    <location>
        <begin position="18"/>
        <end position="439"/>
    </location>
</feature>
<feature type="transmembrane region" description="Helical" evidence="1">
    <location>
        <begin position="107"/>
        <end position="130"/>
    </location>
</feature>
<feature type="transmembrane region" description="Helical" evidence="1">
    <location>
        <begin position="316"/>
        <end position="338"/>
    </location>
</feature>
<accession>A0ABW3ZIY6</accession>
<dbReference type="RefSeq" id="WP_386803801.1">
    <property type="nucleotide sequence ID" value="NZ_JBHTMU010000019.1"/>
</dbReference>
<reference evidence="4" key="1">
    <citation type="journal article" date="2019" name="Int. J. Syst. Evol. Microbiol.">
        <title>The Global Catalogue of Microorganisms (GCM) 10K type strain sequencing project: providing services to taxonomists for standard genome sequencing and annotation.</title>
        <authorList>
            <consortium name="The Broad Institute Genomics Platform"/>
            <consortium name="The Broad Institute Genome Sequencing Center for Infectious Disease"/>
            <person name="Wu L."/>
            <person name="Ma J."/>
        </authorList>
    </citation>
    <scope>NUCLEOTIDE SEQUENCE [LARGE SCALE GENOMIC DNA]</scope>
    <source>
        <strain evidence="4">CCUG 62953</strain>
    </source>
</reference>
<feature type="transmembrane region" description="Helical" evidence="1">
    <location>
        <begin position="142"/>
        <end position="161"/>
    </location>
</feature>